<dbReference type="InterPro" id="IPR004032">
    <property type="entry name" value="PMP22_EMP_MP20"/>
</dbReference>
<accession>A0ABS2YZN8</accession>
<feature type="domain" description="Ig-like" evidence="12">
    <location>
        <begin position="145"/>
        <end position="244"/>
    </location>
</feature>
<evidence type="ECO:0000256" key="3">
    <source>
        <dbReference type="ARBA" id="ARBA00022729"/>
    </source>
</evidence>
<feature type="compositionally biased region" description="Polar residues" evidence="10">
    <location>
        <begin position="629"/>
        <end position="640"/>
    </location>
</feature>
<dbReference type="Gene3D" id="1.20.140.150">
    <property type="match status" value="1"/>
</dbReference>
<feature type="domain" description="Ig-like" evidence="12">
    <location>
        <begin position="254"/>
        <end position="337"/>
    </location>
</feature>
<feature type="transmembrane region" description="Helical" evidence="11">
    <location>
        <begin position="703"/>
        <end position="723"/>
    </location>
</feature>
<dbReference type="Pfam" id="PF00822">
    <property type="entry name" value="PMP22_Claudin"/>
    <property type="match status" value="1"/>
</dbReference>
<evidence type="ECO:0000256" key="5">
    <source>
        <dbReference type="ARBA" id="ARBA00022989"/>
    </source>
</evidence>
<keyword evidence="9" id="KW-0393">Immunoglobulin domain</keyword>
<feature type="domain" description="Ig-like" evidence="12">
    <location>
        <begin position="380"/>
        <end position="515"/>
    </location>
</feature>
<proteinExistence type="predicted"/>
<evidence type="ECO:0000256" key="1">
    <source>
        <dbReference type="ARBA" id="ARBA00004141"/>
    </source>
</evidence>
<dbReference type="InterPro" id="IPR013783">
    <property type="entry name" value="Ig-like_fold"/>
</dbReference>
<keyword evidence="6 11" id="KW-0472">Membrane</keyword>
<keyword evidence="14" id="KW-1185">Reference proteome</keyword>
<dbReference type="SUPFAM" id="SSF48726">
    <property type="entry name" value="Immunoglobulin"/>
    <property type="match status" value="4"/>
</dbReference>
<keyword evidence="5 11" id="KW-1133">Transmembrane helix</keyword>
<evidence type="ECO:0000256" key="8">
    <source>
        <dbReference type="ARBA" id="ARBA00023180"/>
    </source>
</evidence>
<dbReference type="Pfam" id="PF13927">
    <property type="entry name" value="Ig_3"/>
    <property type="match status" value="1"/>
</dbReference>
<feature type="transmembrane region" description="Helical" evidence="11">
    <location>
        <begin position="835"/>
        <end position="854"/>
    </location>
</feature>
<dbReference type="PROSITE" id="PS50835">
    <property type="entry name" value="IG_LIKE"/>
    <property type="match status" value="3"/>
</dbReference>
<evidence type="ECO:0000256" key="6">
    <source>
        <dbReference type="ARBA" id="ARBA00023136"/>
    </source>
</evidence>
<keyword evidence="2 11" id="KW-0812">Transmembrane</keyword>
<dbReference type="InterPro" id="IPR003598">
    <property type="entry name" value="Ig_sub2"/>
</dbReference>
<protein>
    <submittedName>
        <fullName evidence="13">LMIP protein</fullName>
    </submittedName>
</protein>
<dbReference type="InterPro" id="IPR003599">
    <property type="entry name" value="Ig_sub"/>
</dbReference>
<dbReference type="PANTHER" id="PTHR44337">
    <property type="entry name" value="CARCINOEMBRYONIC ANTIGEN-RELATED CELL ADHESION MOLECULE 8"/>
    <property type="match status" value="1"/>
</dbReference>
<dbReference type="SUPFAM" id="SSF49265">
    <property type="entry name" value="Fibronectin type III"/>
    <property type="match status" value="1"/>
</dbReference>
<evidence type="ECO:0000313" key="14">
    <source>
        <dbReference type="Proteomes" id="UP001166052"/>
    </source>
</evidence>
<dbReference type="Proteomes" id="UP001166052">
    <property type="component" value="Unassembled WGS sequence"/>
</dbReference>
<comment type="caution">
    <text evidence="13">The sequence shown here is derived from an EMBL/GenBank/DDBJ whole genome shotgun (WGS) entry which is preliminary data.</text>
</comment>
<name>A0ABS2YZN8_POLSE</name>
<dbReference type="CDD" id="cd00063">
    <property type="entry name" value="FN3"/>
    <property type="match status" value="1"/>
</dbReference>
<dbReference type="PANTHER" id="PTHR44337:SF20">
    <property type="entry name" value="CARCINOEMBRYONIC ANTIGEN-RELATED CELL ADHESION MOLECULE 5-RELATED"/>
    <property type="match status" value="1"/>
</dbReference>
<dbReference type="InterPro" id="IPR052598">
    <property type="entry name" value="IgSF_CEA-related"/>
</dbReference>
<dbReference type="InterPro" id="IPR036116">
    <property type="entry name" value="FN3_sf"/>
</dbReference>
<dbReference type="SMART" id="SM00408">
    <property type="entry name" value="IGc2"/>
    <property type="match status" value="3"/>
</dbReference>
<reference evidence="13" key="1">
    <citation type="journal article" date="2021" name="Cell">
        <title>Tracing the genetic footprints of vertebrate landing in non-teleost ray-finned fishes.</title>
        <authorList>
            <person name="Bi X."/>
            <person name="Wang K."/>
            <person name="Yang L."/>
            <person name="Pan H."/>
            <person name="Jiang H."/>
            <person name="Wei Q."/>
            <person name="Fang M."/>
            <person name="Yu H."/>
            <person name="Zhu C."/>
            <person name="Cai Y."/>
            <person name="He Y."/>
            <person name="Gan X."/>
            <person name="Zeng H."/>
            <person name="Yu D."/>
            <person name="Zhu Y."/>
            <person name="Jiang H."/>
            <person name="Qiu Q."/>
            <person name="Yang H."/>
            <person name="Zhang Y.E."/>
            <person name="Wang W."/>
            <person name="Zhu M."/>
            <person name="He S."/>
            <person name="Zhang G."/>
        </authorList>
    </citation>
    <scope>NUCLEOTIDE SEQUENCE</scope>
    <source>
        <strain evidence="13">Bchr_001</strain>
    </source>
</reference>
<feature type="transmembrane region" description="Helical" evidence="11">
    <location>
        <begin position="798"/>
        <end position="823"/>
    </location>
</feature>
<evidence type="ECO:0000259" key="12">
    <source>
        <dbReference type="PROSITE" id="PS50835"/>
    </source>
</evidence>
<evidence type="ECO:0000313" key="13">
    <source>
        <dbReference type="EMBL" id="MBN3291716.1"/>
    </source>
</evidence>
<sequence length="889" mass="95094">MTSGRVIMKYGRARMLHKKDNKGFYTMTWTGHTLAFLALLVIVLVPSPSDGVTISVIGSPVNGLVDGSATLSIFYLSSSLPAIAWQVNEITIVSWEVGLSSSLRVTSNYKGRVTTYDNGSITISPLKLTDTNVYSVSMTATGEKPGMNSVSLQVYAMIEGGSIAVNPQTPSEGKPLVLTYVTTQGDGVATWKLNGVPLANDSNHVISDHSLIINSASQKDNGVYTCLLENPFSSQAFNTTVTVAYGPNNVAVLPSTFSNSTPISYALVGNNVSLQCSADSYPPATILWSVPNSPNNQLVNRNPLNLTNIQANQAGNYTCTAYNSARGSGATSSYALNVYQYPASNISCSVSTLNLISLQFLCAWPGAIPAASLSFVGLNPPVTGAGSLTTVVDGSSAPNLKGKTVTCVGVHPLLAKNCSLQISGPPAFSPLHTATLDPTSGNVSLMLFYPINVQPPATFQWFKNGTQLNSGGKYVISNNSSVLTVLNLNTSTDLVTYSCVGSSPVGNQTNTFQLTGPAITRTGVVANSNRTIITLTWEIPLTSVVSGFLVQKLGPALQRSFNARDTSPSWETIHTKGPSDRSDDVLGLNPDLTYQFRVIPALGQTQGSPSVVQTIGPDKKEKIPAGQKPVQTRQKTQPVRTPNPRLVGGVIPMSNGVGGVIPMSNGVSASARRPPSTISSLSQISSHAAQKRTLLRLLHSSCFMGGGLFCAIVGNILLVVSTATDYWMQYRLSGAFAHQGLWRYCMSGKCYMQTDSIAYWNATRAFMILSAMSCFAGIIAGILSFAHFSAFERFNRSFAAGIMFFVSTLFVLLAMAIYTGVTVNFLGKRFGDWRFSWSYILGWVALLMTFFAGADTAKSHFVGEASMTWHYGELRREKYNSVALATMKD</sequence>
<evidence type="ECO:0000256" key="2">
    <source>
        <dbReference type="ARBA" id="ARBA00022692"/>
    </source>
</evidence>
<dbReference type="InterPro" id="IPR003961">
    <property type="entry name" value="FN3_dom"/>
</dbReference>
<keyword evidence="4" id="KW-0677">Repeat</keyword>
<dbReference type="InterPro" id="IPR036179">
    <property type="entry name" value="Ig-like_dom_sf"/>
</dbReference>
<dbReference type="InterPro" id="IPR007110">
    <property type="entry name" value="Ig-like_dom"/>
</dbReference>
<feature type="non-terminal residue" evidence="13">
    <location>
        <position position="1"/>
    </location>
</feature>
<evidence type="ECO:0000256" key="9">
    <source>
        <dbReference type="ARBA" id="ARBA00023319"/>
    </source>
</evidence>
<feature type="non-terminal residue" evidence="13">
    <location>
        <position position="889"/>
    </location>
</feature>
<keyword evidence="8" id="KW-0325">Glycoprotein</keyword>
<dbReference type="Gene3D" id="2.60.40.10">
    <property type="entry name" value="Immunoglobulins"/>
    <property type="match status" value="5"/>
</dbReference>
<dbReference type="PRINTS" id="PR01457">
    <property type="entry name" value="LENSMEMPROT"/>
</dbReference>
<organism evidence="13 14">
    <name type="scientific">Polypterus senegalus</name>
    <name type="common">Senegal bichir</name>
    <dbReference type="NCBI Taxonomy" id="55291"/>
    <lineage>
        <taxon>Eukaryota</taxon>
        <taxon>Metazoa</taxon>
        <taxon>Chordata</taxon>
        <taxon>Craniata</taxon>
        <taxon>Vertebrata</taxon>
        <taxon>Euteleostomi</taxon>
        <taxon>Actinopterygii</taxon>
        <taxon>Polypteriformes</taxon>
        <taxon>Polypteridae</taxon>
        <taxon>Polypterus</taxon>
    </lineage>
</organism>
<keyword evidence="3" id="KW-0732">Signal</keyword>
<keyword evidence="7" id="KW-1015">Disulfide bond</keyword>
<evidence type="ECO:0000256" key="11">
    <source>
        <dbReference type="SAM" id="Phobius"/>
    </source>
</evidence>
<comment type="subcellular location">
    <subcellularLocation>
        <location evidence="1">Membrane</location>
        <topology evidence="1">Multi-pass membrane protein</topology>
    </subcellularLocation>
</comment>
<feature type="region of interest" description="Disordered" evidence="10">
    <location>
        <begin position="619"/>
        <end position="648"/>
    </location>
</feature>
<gene>
    <name evidence="13" type="primary">Lim2_3</name>
    <name evidence="13" type="ORF">GTO92_0004987</name>
</gene>
<dbReference type="SMART" id="SM00409">
    <property type="entry name" value="IG"/>
    <property type="match status" value="4"/>
</dbReference>
<dbReference type="InterPro" id="IPR013098">
    <property type="entry name" value="Ig_I-set"/>
</dbReference>
<evidence type="ECO:0000256" key="4">
    <source>
        <dbReference type="ARBA" id="ARBA00022737"/>
    </source>
</evidence>
<dbReference type="Pfam" id="PF07679">
    <property type="entry name" value="I-set"/>
    <property type="match status" value="2"/>
</dbReference>
<dbReference type="PROSITE" id="PS01221">
    <property type="entry name" value="PMP22_1"/>
    <property type="match status" value="1"/>
</dbReference>
<feature type="transmembrane region" description="Helical" evidence="11">
    <location>
        <begin position="765"/>
        <end position="786"/>
    </location>
</feature>
<evidence type="ECO:0000256" key="10">
    <source>
        <dbReference type="SAM" id="MobiDB-lite"/>
    </source>
</evidence>
<dbReference type="EMBL" id="JAAWVN010013668">
    <property type="protein sequence ID" value="MBN3291716.1"/>
    <property type="molecule type" value="Genomic_DNA"/>
</dbReference>
<dbReference type="InterPro" id="IPR003935">
    <property type="entry name" value="LMIP"/>
</dbReference>
<dbReference type="InterPro" id="IPR004031">
    <property type="entry name" value="PMP22/EMP/MP20/Claudin"/>
</dbReference>
<dbReference type="CDD" id="cd00096">
    <property type="entry name" value="Ig"/>
    <property type="match status" value="1"/>
</dbReference>
<evidence type="ECO:0000256" key="7">
    <source>
        <dbReference type="ARBA" id="ARBA00023157"/>
    </source>
</evidence>